<dbReference type="PANTHER" id="PTHR11614">
    <property type="entry name" value="PHOSPHOLIPASE-RELATED"/>
    <property type="match status" value="1"/>
</dbReference>
<accession>A0A1T3CUG9</accession>
<evidence type="ECO:0000313" key="2">
    <source>
        <dbReference type="EMBL" id="OPB44719.1"/>
    </source>
</evidence>
<comment type="caution">
    <text evidence="2">The sequence shown here is derived from an EMBL/GenBank/DDBJ whole genome shotgun (WGS) entry which is preliminary data.</text>
</comment>
<protein>
    <submittedName>
        <fullName evidence="2">Alpha/beta hydrolase</fullName>
    </submittedName>
</protein>
<name>A0A1T3CUG9_9HYPO</name>
<gene>
    <name evidence="2" type="ORF">A0O28_0088560</name>
</gene>
<proteinExistence type="predicted"/>
<dbReference type="InterPro" id="IPR051044">
    <property type="entry name" value="MAG_DAG_Lipase"/>
</dbReference>
<sequence>MAIMTEGTFQIDDDSFYSKTWAPTGAVVAKLILVHGFSDHINCYNELFSRLTAHGIQIFAWDQRGWGRSVTRSSEKGLTGGTTRVLADVAAFIGDKLPSELPIFVMGHSAGGGTILTLAAEPQYKNLVLKIRGWILEAPLVGFLPQQEPNSIAVIAGRLACMLFPQKQMIHYVAPELFSRDTAIVESIRNDPLRHNTGTLEGLAGLLDRTKALLSGKTKMGRHVQSVLLMHGTCDRSCSYDSAVEWLDRQETKDKTVKSYEGAYHQLHMDLCLDEFCEDLAEWIVQRSVSTEQSDIISMEG</sequence>
<feature type="domain" description="Serine aminopeptidase S33" evidence="1">
    <location>
        <begin position="28"/>
        <end position="270"/>
    </location>
</feature>
<dbReference type="GO" id="GO:0016787">
    <property type="term" value="F:hydrolase activity"/>
    <property type="evidence" value="ECO:0007669"/>
    <property type="project" value="UniProtKB-KW"/>
</dbReference>
<evidence type="ECO:0000313" key="3">
    <source>
        <dbReference type="Proteomes" id="UP000191004"/>
    </source>
</evidence>
<dbReference type="Gene3D" id="3.40.50.1820">
    <property type="entry name" value="alpha/beta hydrolase"/>
    <property type="match status" value="1"/>
</dbReference>
<dbReference type="AlphaFoldDB" id="A0A1T3CUG9"/>
<dbReference type="SUPFAM" id="SSF53474">
    <property type="entry name" value="alpha/beta-Hydrolases"/>
    <property type="match status" value="1"/>
</dbReference>
<dbReference type="EMBL" id="LVVK01000006">
    <property type="protein sequence ID" value="OPB44719.1"/>
    <property type="molecule type" value="Genomic_DNA"/>
</dbReference>
<keyword evidence="2" id="KW-0378">Hydrolase</keyword>
<evidence type="ECO:0000259" key="1">
    <source>
        <dbReference type="Pfam" id="PF12146"/>
    </source>
</evidence>
<reference evidence="2 3" key="1">
    <citation type="submission" date="2016-04" db="EMBL/GenBank/DDBJ databases">
        <title>Multiple horizontal gene transfer events from other fungi enriched the ability of the initially mycotrophic fungus Trichoderma (Ascomycota) to feed on dead plant biomass.</title>
        <authorList>
            <person name="Atanasova L."/>
            <person name="Chenthamara K."/>
            <person name="Zhang J."/>
            <person name="Grujic M."/>
            <person name="Henrissat B."/>
            <person name="Kuo A."/>
            <person name="Aertz A."/>
            <person name="Salamov A."/>
            <person name="Lipzen A."/>
            <person name="Labutti K."/>
            <person name="Barry K."/>
            <person name="Miao Y."/>
            <person name="Rahimi M.J."/>
            <person name="Shen Q."/>
            <person name="Grigoriev I.V."/>
            <person name="Kubicek C.P."/>
            <person name="Druzhinina I.S."/>
        </authorList>
    </citation>
    <scope>NUCLEOTIDE SEQUENCE [LARGE SCALE GENOMIC DNA]</scope>
    <source>
        <strain evidence="2 3">NJAU 4742</strain>
    </source>
</reference>
<dbReference type="InterPro" id="IPR029058">
    <property type="entry name" value="AB_hydrolase_fold"/>
</dbReference>
<dbReference type="Proteomes" id="UP000191004">
    <property type="component" value="Unassembled WGS sequence"/>
</dbReference>
<dbReference type="Pfam" id="PF12146">
    <property type="entry name" value="Hydrolase_4"/>
    <property type="match status" value="1"/>
</dbReference>
<dbReference type="InterPro" id="IPR022742">
    <property type="entry name" value="Hydrolase_4"/>
</dbReference>
<organism evidence="2 3">
    <name type="scientific">Trichoderma guizhouense</name>
    <dbReference type="NCBI Taxonomy" id="1491466"/>
    <lineage>
        <taxon>Eukaryota</taxon>
        <taxon>Fungi</taxon>
        <taxon>Dikarya</taxon>
        <taxon>Ascomycota</taxon>
        <taxon>Pezizomycotina</taxon>
        <taxon>Sordariomycetes</taxon>
        <taxon>Hypocreomycetidae</taxon>
        <taxon>Hypocreales</taxon>
        <taxon>Hypocreaceae</taxon>
        <taxon>Trichoderma</taxon>
    </lineage>
</organism>
<keyword evidence="3" id="KW-1185">Reference proteome</keyword>